<keyword evidence="2" id="KW-1185">Reference proteome</keyword>
<dbReference type="InterPro" id="IPR014942">
    <property type="entry name" value="AbiEii"/>
</dbReference>
<name>A0ABX0UDK0_9BACT</name>
<accession>A0ABX0UDK0</accession>
<organism evidence="1 2">
    <name type="scientific">Dyadobacter arcticus</name>
    <dbReference type="NCBI Taxonomy" id="1078754"/>
    <lineage>
        <taxon>Bacteria</taxon>
        <taxon>Pseudomonadati</taxon>
        <taxon>Bacteroidota</taxon>
        <taxon>Cytophagia</taxon>
        <taxon>Cytophagales</taxon>
        <taxon>Spirosomataceae</taxon>
        <taxon>Dyadobacter</taxon>
    </lineage>
</organism>
<reference evidence="1 2" key="1">
    <citation type="submission" date="2020-03" db="EMBL/GenBank/DDBJ databases">
        <title>Genomic Encyclopedia of Type Strains, Phase IV (KMG-IV): sequencing the most valuable type-strain genomes for metagenomic binning, comparative biology and taxonomic classification.</title>
        <authorList>
            <person name="Goeker M."/>
        </authorList>
    </citation>
    <scope>NUCLEOTIDE SEQUENCE [LARGE SCALE GENOMIC DNA]</scope>
    <source>
        <strain evidence="1 2">DSM 102865</strain>
    </source>
</reference>
<sequence>MLNKDPFVIHPETFSLIQELQKLAELKDFFLVGGTALALQYGHRNSIDIDLFSRNDFVTDDLISVLKNHFDLQVSFQRNSGTLLTFINNIKTDFIRHDYVFLKPPIHEDGISFLSTEDIAAMKLNAIVNSGKRLKDFIDLFFLLEHFCLNEIVSFFEIKYPHMNAVIALKAISYFGDIDPQMDPPKMLTKISISKVQKRIREAILKSHKTF</sequence>
<evidence type="ECO:0000313" key="2">
    <source>
        <dbReference type="Proteomes" id="UP001179181"/>
    </source>
</evidence>
<dbReference type="Pfam" id="PF08843">
    <property type="entry name" value="AbiEii"/>
    <property type="match status" value="1"/>
</dbReference>
<protein>
    <recommendedName>
        <fullName evidence="3">Nucleotidyl transferase AbiEii toxin, Type IV TA system</fullName>
    </recommendedName>
</protein>
<evidence type="ECO:0008006" key="3">
    <source>
        <dbReference type="Google" id="ProtNLM"/>
    </source>
</evidence>
<dbReference type="Proteomes" id="UP001179181">
    <property type="component" value="Unassembled WGS sequence"/>
</dbReference>
<dbReference type="EMBL" id="JAASQJ010000001">
    <property type="protein sequence ID" value="NIJ51077.1"/>
    <property type="molecule type" value="Genomic_DNA"/>
</dbReference>
<gene>
    <name evidence="1" type="ORF">FHS68_000233</name>
</gene>
<proteinExistence type="predicted"/>
<evidence type="ECO:0000313" key="1">
    <source>
        <dbReference type="EMBL" id="NIJ51077.1"/>
    </source>
</evidence>
<comment type="caution">
    <text evidence="1">The sequence shown here is derived from an EMBL/GenBank/DDBJ whole genome shotgun (WGS) entry which is preliminary data.</text>
</comment>
<dbReference type="RefSeq" id="WP_167266417.1">
    <property type="nucleotide sequence ID" value="NZ_JAASQJ010000001.1"/>
</dbReference>